<keyword evidence="3" id="KW-1003">Cell membrane</keyword>
<evidence type="ECO:0000256" key="5">
    <source>
        <dbReference type="ARBA" id="ARBA00022729"/>
    </source>
</evidence>
<evidence type="ECO:0000256" key="9">
    <source>
        <dbReference type="ARBA" id="ARBA00023157"/>
    </source>
</evidence>
<dbReference type="Proteomes" id="UP000887540">
    <property type="component" value="Unplaced"/>
</dbReference>
<dbReference type="InterPro" id="IPR002909">
    <property type="entry name" value="IPT_dom"/>
</dbReference>
<dbReference type="InterPro" id="IPR013783">
    <property type="entry name" value="Ig-like_fold"/>
</dbReference>
<organism evidence="14 15">
    <name type="scientific">Acrobeloides nanus</name>
    <dbReference type="NCBI Taxonomy" id="290746"/>
    <lineage>
        <taxon>Eukaryota</taxon>
        <taxon>Metazoa</taxon>
        <taxon>Ecdysozoa</taxon>
        <taxon>Nematoda</taxon>
        <taxon>Chromadorea</taxon>
        <taxon>Rhabditida</taxon>
        <taxon>Tylenchina</taxon>
        <taxon>Cephalobomorpha</taxon>
        <taxon>Cephaloboidea</taxon>
        <taxon>Cephalobidae</taxon>
        <taxon>Acrobeloides</taxon>
    </lineage>
</organism>
<dbReference type="InterPro" id="IPR046800">
    <property type="entry name" value="Plexin_RBD"/>
</dbReference>
<dbReference type="PANTHER" id="PTHR22625">
    <property type="entry name" value="PLEXIN"/>
    <property type="match status" value="1"/>
</dbReference>
<proteinExistence type="inferred from homology"/>
<evidence type="ECO:0000259" key="13">
    <source>
        <dbReference type="SMART" id="SM00429"/>
    </source>
</evidence>
<keyword evidence="6" id="KW-0677">Repeat</keyword>
<dbReference type="FunFam" id="2.60.40.10:FF:000203">
    <property type="entry name" value="Plexin B2"/>
    <property type="match status" value="1"/>
</dbReference>
<dbReference type="Pfam" id="PF08337">
    <property type="entry name" value="Plexin_cytopl"/>
    <property type="match status" value="1"/>
</dbReference>
<keyword evidence="9" id="KW-1015">Disulfide bond</keyword>
<keyword evidence="14" id="KW-1185">Reference proteome</keyword>
<evidence type="ECO:0000256" key="12">
    <source>
        <dbReference type="SAM" id="Phobius"/>
    </source>
</evidence>
<keyword evidence="10" id="KW-0675">Receptor</keyword>
<dbReference type="WBParaSite" id="ACRNAN_Path_1262.g4930.t1">
    <property type="protein sequence ID" value="ACRNAN_Path_1262.g4930.t1"/>
    <property type="gene ID" value="ACRNAN_Path_1262.g4930"/>
</dbReference>
<evidence type="ECO:0000256" key="11">
    <source>
        <dbReference type="ARBA" id="ARBA00023180"/>
    </source>
</evidence>
<feature type="domain" description="IPT/TIG" evidence="13">
    <location>
        <begin position="292"/>
        <end position="379"/>
    </location>
</feature>
<reference evidence="15" key="1">
    <citation type="submission" date="2022-11" db="UniProtKB">
        <authorList>
            <consortium name="WormBaseParasite"/>
        </authorList>
    </citation>
    <scope>IDENTIFICATION</scope>
</reference>
<dbReference type="Gene3D" id="3.10.20.90">
    <property type="entry name" value="Phosphatidylinositol 3-kinase Catalytic Subunit, Chain A, domain 1"/>
    <property type="match status" value="1"/>
</dbReference>
<feature type="domain" description="IPT/TIG" evidence="13">
    <location>
        <begin position="381"/>
        <end position="471"/>
    </location>
</feature>
<dbReference type="CDD" id="cd00603">
    <property type="entry name" value="IPT_PCSR"/>
    <property type="match status" value="1"/>
</dbReference>
<accession>A0A914BY41</accession>
<evidence type="ECO:0000256" key="8">
    <source>
        <dbReference type="ARBA" id="ARBA00023136"/>
    </source>
</evidence>
<dbReference type="InterPro" id="IPR008936">
    <property type="entry name" value="Rho_GTPase_activation_prot"/>
</dbReference>
<feature type="domain" description="IPT/TIG" evidence="13">
    <location>
        <begin position="196"/>
        <end position="291"/>
    </location>
</feature>
<keyword evidence="5" id="KW-0732">Signal</keyword>
<name>A0A914BY41_9BILA</name>
<dbReference type="InterPro" id="IPR031148">
    <property type="entry name" value="Plexin"/>
</dbReference>
<keyword evidence="4 12" id="KW-0812">Transmembrane</keyword>
<sequence length="1271" mass="143462">MLSNKCVTNPEDTCKGETLVNGKNRIGHATRRGPDYCPRFTADQGDIFVSSGRNRKVGVRGHNLLQDTMSYFKCQFRISHMIHEKTAVLRGDRIECDDMKFEYFDQGEGNGTAIADFSITWYKSGEKIGHLLDNTDNLRVIIYKCEMLASNCGLCLALNYSMFECGWCNEMSQCTYRDACTLGWMNRKSGKALCPFPKIGDFSPKKGPVNGGTKVTITGVNLGLSYADVKDAVMVANSRCDVSEHEYVLASKIVCHTRKPLTGTGQPVNVVIKLKDNLNYTAISDQSFTFVNPSVTSFSPHRGPISGGTDITIIGHNLDSGSQFAVKIGNIPCDVKERTEKKVVCRTKAADSGSSKTEPVILSADGTQLKVDSVHFQYMPDPIVNRVSKPVSIMSGGIALDVHGAGFNLLQRAYLVTLHEDQVLYGPKCNVVGESLMVCRTPPISMSPSRRSDVSIERPLRVDYGFDFDGALTGNLSQIRGFEQLSVFPDPKILKFPTIQTASPGSDLVLKGENLNVAASSRDVNVTVGNVPCNVTALANVTLTCQLSPEMPLDEELEVVVLIGQKSENVGMVSDRIGMDPSNYLFVAFAIAFLGIFLAIMLFVLYRRKNTSHNRQMRYLKNQMNSIEMKVAQECKEAFHELQTNMNAIAGSLPQGASFIPFLTYKDYTARILFPHSFSNHPVLHELTVDEDRAAAVESGLRQFHRLLFNKTFILAFVRTIDENKYFLLKDRVYVGSLLMVILQERMDYATEILKQLLKELIKRNLDCKYQPKILFRRAESVAERMLSIWFSFLMYPFLTRGSGQQLYQLFWATKQQTEKGPQDSITMDSRYSLSEEKLLRSTFEFKELTVFVASDTNSAVCDTQVRVLDCDSITQVKEKCIDAKYRTMPYSSRPHASDVDLELRIGTTRMVLADLDNTSKQENGVYRYNTLAHYKVENKATLAIIPRQSSSSYNISLLSDKTDKSSFSFIHNNSPTLTRQPFGTTGSKHSNEPCSSTLKVYHLVKPVAEHGMNHDNQEKMVTEIYLTRLLTMKGTLQKFVEDLLEVIFSTSNRVTALPACIKYMFDFLDEQALEHGIMDPDVVHTWKSNALPLRFWVNLIKNPDFIFDIQKPTKIEGSLNVVAQTLMDACSTQDHQLTKDSPSSKLLFANEIEKYKSWVHRYYRDIRSMPPIPEKEMNAHLIEESRAHSREFMIFSALNELYVYVNQNKEMIFEELNQNEFALQQQLPEKFQSMLQTMEVPPDNLILNNGSLDNYNSKSRLMSNSNSRFY</sequence>
<evidence type="ECO:0000256" key="3">
    <source>
        <dbReference type="ARBA" id="ARBA00022475"/>
    </source>
</evidence>
<dbReference type="Pfam" id="PF18020">
    <property type="entry name" value="TIG_2"/>
    <property type="match status" value="1"/>
</dbReference>
<comment type="similarity">
    <text evidence="2">Belongs to the plexin family.</text>
</comment>
<dbReference type="InterPro" id="IPR013548">
    <property type="entry name" value="Plexin_cytoplasmic_RasGAP_dom"/>
</dbReference>
<comment type="subcellular location">
    <subcellularLocation>
        <location evidence="1">Cell membrane</location>
        <topology evidence="1">Single-pass type I membrane protein</topology>
    </subcellularLocation>
</comment>
<dbReference type="GO" id="GO:0017154">
    <property type="term" value="F:semaphorin receptor activity"/>
    <property type="evidence" value="ECO:0007669"/>
    <property type="project" value="InterPro"/>
</dbReference>
<evidence type="ECO:0000256" key="2">
    <source>
        <dbReference type="ARBA" id="ARBA00010297"/>
    </source>
</evidence>
<dbReference type="GO" id="GO:0002116">
    <property type="term" value="C:semaphorin receptor complex"/>
    <property type="evidence" value="ECO:0007669"/>
    <property type="project" value="TreeGrafter"/>
</dbReference>
<dbReference type="SMART" id="SM00429">
    <property type="entry name" value="IPT"/>
    <property type="match status" value="4"/>
</dbReference>
<dbReference type="SUPFAM" id="SSF48350">
    <property type="entry name" value="GTPase activation domain, GAP"/>
    <property type="match status" value="1"/>
</dbReference>
<evidence type="ECO:0000313" key="14">
    <source>
        <dbReference type="Proteomes" id="UP000887540"/>
    </source>
</evidence>
<dbReference type="PANTHER" id="PTHR22625:SF70">
    <property type="entry name" value="PLEXIN A, ISOFORM A"/>
    <property type="match status" value="1"/>
</dbReference>
<feature type="transmembrane region" description="Helical" evidence="12">
    <location>
        <begin position="584"/>
        <end position="606"/>
    </location>
</feature>
<dbReference type="InterPro" id="IPR041362">
    <property type="entry name" value="TIG2_plexin"/>
</dbReference>
<keyword evidence="11" id="KW-0325">Glycoprotein</keyword>
<feature type="domain" description="IPT/TIG" evidence="13">
    <location>
        <begin position="490"/>
        <end position="573"/>
    </location>
</feature>
<dbReference type="Gene3D" id="1.10.506.10">
    <property type="entry name" value="GTPase Activation - p120gap, domain 1"/>
    <property type="match status" value="1"/>
</dbReference>
<evidence type="ECO:0000313" key="15">
    <source>
        <dbReference type="WBParaSite" id="ACRNAN_Path_1262.g4930.t1"/>
    </source>
</evidence>
<dbReference type="AlphaFoldDB" id="A0A914BY41"/>
<feature type="transmembrane region" description="Helical" evidence="12">
    <location>
        <begin position="782"/>
        <end position="799"/>
    </location>
</feature>
<keyword evidence="7 12" id="KW-1133">Transmembrane helix</keyword>
<evidence type="ECO:0000256" key="7">
    <source>
        <dbReference type="ARBA" id="ARBA00022989"/>
    </source>
</evidence>
<dbReference type="GO" id="GO:0005886">
    <property type="term" value="C:plasma membrane"/>
    <property type="evidence" value="ECO:0007669"/>
    <property type="project" value="UniProtKB-SubCell"/>
</dbReference>
<dbReference type="Pfam" id="PF01833">
    <property type="entry name" value="TIG"/>
    <property type="match status" value="3"/>
</dbReference>
<dbReference type="Gene3D" id="2.60.40.10">
    <property type="entry name" value="Immunoglobulins"/>
    <property type="match status" value="4"/>
</dbReference>
<evidence type="ECO:0000256" key="6">
    <source>
        <dbReference type="ARBA" id="ARBA00022737"/>
    </source>
</evidence>
<dbReference type="InterPro" id="IPR014756">
    <property type="entry name" value="Ig_E-set"/>
</dbReference>
<dbReference type="SUPFAM" id="SSF81296">
    <property type="entry name" value="E set domains"/>
    <property type="match status" value="3"/>
</dbReference>
<dbReference type="Pfam" id="PF20170">
    <property type="entry name" value="Plexin_RBD"/>
    <property type="match status" value="1"/>
</dbReference>
<evidence type="ECO:0000256" key="10">
    <source>
        <dbReference type="ARBA" id="ARBA00023170"/>
    </source>
</evidence>
<evidence type="ECO:0000256" key="1">
    <source>
        <dbReference type="ARBA" id="ARBA00004251"/>
    </source>
</evidence>
<evidence type="ECO:0000256" key="4">
    <source>
        <dbReference type="ARBA" id="ARBA00022692"/>
    </source>
</evidence>
<dbReference type="CDD" id="cd12790">
    <property type="entry name" value="RasGAP_plexin_A"/>
    <property type="match status" value="1"/>
</dbReference>
<dbReference type="GO" id="GO:0030334">
    <property type="term" value="P:regulation of cell migration"/>
    <property type="evidence" value="ECO:0007669"/>
    <property type="project" value="TreeGrafter"/>
</dbReference>
<protein>
    <submittedName>
        <fullName evidence="15">IPT/TIG domain-containing protein</fullName>
    </submittedName>
</protein>
<keyword evidence="8 12" id="KW-0472">Membrane</keyword>